<keyword evidence="3" id="KW-1185">Reference proteome</keyword>
<gene>
    <name evidence="2" type="ORF">GCM10025862_16170</name>
</gene>
<organism evidence="2 3">
    <name type="scientific">Arsenicicoccus piscis</name>
    <dbReference type="NCBI Taxonomy" id="673954"/>
    <lineage>
        <taxon>Bacteria</taxon>
        <taxon>Bacillati</taxon>
        <taxon>Actinomycetota</taxon>
        <taxon>Actinomycetes</taxon>
        <taxon>Micrococcales</taxon>
        <taxon>Intrasporangiaceae</taxon>
        <taxon>Arsenicicoccus</taxon>
    </lineage>
</organism>
<reference evidence="3" key="1">
    <citation type="journal article" date="2019" name="Int. J. Syst. Evol. Microbiol.">
        <title>The Global Catalogue of Microorganisms (GCM) 10K type strain sequencing project: providing services to taxonomists for standard genome sequencing and annotation.</title>
        <authorList>
            <consortium name="The Broad Institute Genomics Platform"/>
            <consortium name="The Broad Institute Genome Sequencing Center for Infectious Disease"/>
            <person name="Wu L."/>
            <person name="Ma J."/>
        </authorList>
    </citation>
    <scope>NUCLEOTIDE SEQUENCE [LARGE SCALE GENOMIC DNA]</scope>
    <source>
        <strain evidence="3">NBRC 105830</strain>
    </source>
</reference>
<sequence>MAIGAEDLTRLLVEHLTPGAPPQDLHRCLAELAQADGHGDSINHALELVEALVPEVQDRLDTMRNAAIQNGTTWNIELFGSGKEWVRGHPSMIRDFRPRTERRAPGGLSPTRRKQPY</sequence>
<evidence type="ECO:0008006" key="4">
    <source>
        <dbReference type="Google" id="ProtNLM"/>
    </source>
</evidence>
<evidence type="ECO:0000313" key="2">
    <source>
        <dbReference type="EMBL" id="GMA19596.1"/>
    </source>
</evidence>
<evidence type="ECO:0000256" key="1">
    <source>
        <dbReference type="SAM" id="MobiDB-lite"/>
    </source>
</evidence>
<dbReference type="EMBL" id="BSUJ01000001">
    <property type="protein sequence ID" value="GMA19596.1"/>
    <property type="molecule type" value="Genomic_DNA"/>
</dbReference>
<dbReference type="Proteomes" id="UP001157109">
    <property type="component" value="Unassembled WGS sequence"/>
</dbReference>
<accession>A0ABQ6HMG9</accession>
<proteinExistence type="predicted"/>
<comment type="caution">
    <text evidence="2">The sequence shown here is derived from an EMBL/GenBank/DDBJ whole genome shotgun (WGS) entry which is preliminary data.</text>
</comment>
<evidence type="ECO:0000313" key="3">
    <source>
        <dbReference type="Proteomes" id="UP001157109"/>
    </source>
</evidence>
<feature type="region of interest" description="Disordered" evidence="1">
    <location>
        <begin position="95"/>
        <end position="117"/>
    </location>
</feature>
<name>A0ABQ6HMG9_9MICO</name>
<protein>
    <recommendedName>
        <fullName evidence="4">DUF222 domain-containing protein</fullName>
    </recommendedName>
</protein>
<feature type="compositionally biased region" description="Basic and acidic residues" evidence="1">
    <location>
        <begin position="95"/>
        <end position="104"/>
    </location>
</feature>